<feature type="compositionally biased region" description="Polar residues" evidence="1">
    <location>
        <begin position="358"/>
        <end position="368"/>
    </location>
</feature>
<dbReference type="Proteomes" id="UP001324115">
    <property type="component" value="Unassembled WGS sequence"/>
</dbReference>
<sequence>MAKEEGENGFSERKRLKRVALAKDIIVSDSRANVASRLRPSNVVMKHHGKDILKKSQRKNRFLFSFPGLLAPLPAQGGKIGELKDLATKNPILYLHFPKGRLKLFGTILYPNNRYLTLQFPRGGKSVTCDDYFDNMIVFSEAWWIGTEDENPEEACLDFPNDFNEGQLIECDFKGGAGSTSLINKPSGMTYEEQQSPKSEELEVDLSDSEKNLKDLIKATPVRQSQRTVGKTFNFADASSGGESVESDADVSEGEGKNVEEVDSSITKYTSGKTENLCSVNLDVDNKGAVERGQFPEQNKSAMSVSKSKRLSRNATTATTSKERSGSNHGSLVQATISTLFKKVEEKAPRNPRKTPSPKVSGQKLQHPNSKRKNNEDEGPRKKRKVIKEKDIGKFLFLVGNIHEIIGFVRCKN</sequence>
<dbReference type="InterPro" id="IPR038859">
    <property type="entry name" value="RHL1"/>
</dbReference>
<comment type="caution">
    <text evidence="2">The sequence shown here is derived from an EMBL/GenBank/DDBJ whole genome shotgun (WGS) entry which is preliminary data.</text>
</comment>
<protein>
    <recommendedName>
        <fullName evidence="4">DNA-binding protein RHL1</fullName>
    </recommendedName>
</protein>
<dbReference type="EMBL" id="JAXUIC010000010">
    <property type="protein sequence ID" value="KAK4567353.1"/>
    <property type="molecule type" value="Genomic_DNA"/>
</dbReference>
<name>A0AAN7IER9_QUERU</name>
<dbReference type="GO" id="GO:0003677">
    <property type="term" value="F:DNA binding"/>
    <property type="evidence" value="ECO:0007669"/>
    <property type="project" value="InterPro"/>
</dbReference>
<evidence type="ECO:0008006" key="4">
    <source>
        <dbReference type="Google" id="ProtNLM"/>
    </source>
</evidence>
<feature type="region of interest" description="Disordered" evidence="1">
    <location>
        <begin position="234"/>
        <end position="264"/>
    </location>
</feature>
<organism evidence="2 3">
    <name type="scientific">Quercus rubra</name>
    <name type="common">Northern red oak</name>
    <name type="synonym">Quercus borealis</name>
    <dbReference type="NCBI Taxonomy" id="3512"/>
    <lineage>
        <taxon>Eukaryota</taxon>
        <taxon>Viridiplantae</taxon>
        <taxon>Streptophyta</taxon>
        <taxon>Embryophyta</taxon>
        <taxon>Tracheophyta</taxon>
        <taxon>Spermatophyta</taxon>
        <taxon>Magnoliopsida</taxon>
        <taxon>eudicotyledons</taxon>
        <taxon>Gunneridae</taxon>
        <taxon>Pentapetalae</taxon>
        <taxon>rosids</taxon>
        <taxon>fabids</taxon>
        <taxon>Fagales</taxon>
        <taxon>Fagaceae</taxon>
        <taxon>Quercus</taxon>
    </lineage>
</organism>
<dbReference type="PANTHER" id="PTHR35698">
    <property type="entry name" value="DNA-BINDING PROTEIN RHL1"/>
    <property type="match status" value="1"/>
</dbReference>
<reference evidence="2 3" key="1">
    <citation type="journal article" date="2023" name="G3 (Bethesda)">
        <title>A haplotype-resolved chromosome-scale genome for Quercus rubra L. provides insights into the genetics of adaptive traits for red oak species.</title>
        <authorList>
            <person name="Kapoor B."/>
            <person name="Jenkins J."/>
            <person name="Schmutz J."/>
            <person name="Zhebentyayeva T."/>
            <person name="Kuelheim C."/>
            <person name="Coggeshall M."/>
            <person name="Heim C."/>
            <person name="Lasky J.R."/>
            <person name="Leites L."/>
            <person name="Islam-Faridi N."/>
            <person name="Romero-Severson J."/>
            <person name="DeLeo V.L."/>
            <person name="Lucas S.M."/>
            <person name="Lazic D."/>
            <person name="Gailing O."/>
            <person name="Carlson J."/>
            <person name="Staton M."/>
        </authorList>
    </citation>
    <scope>NUCLEOTIDE SEQUENCE [LARGE SCALE GENOMIC DNA]</scope>
    <source>
        <strain evidence="2">Pseudo-F2</strain>
    </source>
</reference>
<evidence type="ECO:0000313" key="3">
    <source>
        <dbReference type="Proteomes" id="UP001324115"/>
    </source>
</evidence>
<feature type="compositionally biased region" description="Polar residues" evidence="1">
    <location>
        <begin position="327"/>
        <end position="339"/>
    </location>
</feature>
<feature type="compositionally biased region" description="Polar residues" evidence="1">
    <location>
        <begin position="296"/>
        <end position="306"/>
    </location>
</feature>
<dbReference type="PANTHER" id="PTHR35698:SF2">
    <property type="entry name" value="DNA-BINDING PROTEIN RHL1"/>
    <property type="match status" value="1"/>
</dbReference>
<dbReference type="AlphaFoldDB" id="A0AAN7IER9"/>
<proteinExistence type="predicted"/>
<accession>A0AAN7IER9</accession>
<keyword evidence="3" id="KW-1185">Reference proteome</keyword>
<feature type="region of interest" description="Disordered" evidence="1">
    <location>
        <begin position="289"/>
        <end position="385"/>
    </location>
</feature>
<dbReference type="GO" id="GO:0042023">
    <property type="term" value="P:DNA endoreduplication"/>
    <property type="evidence" value="ECO:0007669"/>
    <property type="project" value="InterPro"/>
</dbReference>
<gene>
    <name evidence="2" type="ORF">RGQ29_003244</name>
</gene>
<evidence type="ECO:0000313" key="2">
    <source>
        <dbReference type="EMBL" id="KAK4567353.1"/>
    </source>
</evidence>
<evidence type="ECO:0000256" key="1">
    <source>
        <dbReference type="SAM" id="MobiDB-lite"/>
    </source>
</evidence>